<evidence type="ECO:0000256" key="3">
    <source>
        <dbReference type="SAM" id="MobiDB-lite"/>
    </source>
</evidence>
<dbReference type="PROSITE" id="PS51088">
    <property type="entry name" value="TEA_2"/>
    <property type="match status" value="1"/>
</dbReference>
<reference evidence="5" key="1">
    <citation type="submission" date="2020-05" db="EMBL/GenBank/DDBJ databases">
        <title>Mycena genomes resolve the evolution of fungal bioluminescence.</title>
        <authorList>
            <person name="Tsai I.J."/>
        </authorList>
    </citation>
    <scope>NUCLEOTIDE SEQUENCE</scope>
    <source>
        <strain evidence="5">171206Taipei</strain>
    </source>
</reference>
<evidence type="ECO:0000313" key="5">
    <source>
        <dbReference type="EMBL" id="KAF7289298.1"/>
    </source>
</evidence>
<evidence type="ECO:0000256" key="2">
    <source>
        <dbReference type="PROSITE-ProRule" id="PRU00505"/>
    </source>
</evidence>
<proteinExistence type="inferred from homology"/>
<name>A0A8H6RZ13_9AGAR</name>
<dbReference type="Gene3D" id="6.10.20.40">
    <property type="entry name" value="TEA/ATTS domain"/>
    <property type="match status" value="1"/>
</dbReference>
<dbReference type="Pfam" id="PF01285">
    <property type="entry name" value="TEA"/>
    <property type="match status" value="1"/>
</dbReference>
<dbReference type="InterPro" id="IPR000818">
    <property type="entry name" value="TEA/ATTS_dom"/>
</dbReference>
<comment type="similarity">
    <text evidence="1">Belongs to the TEC1 family.</text>
</comment>
<dbReference type="EMBL" id="JACAZF010000017">
    <property type="protein sequence ID" value="KAF7289298.1"/>
    <property type="molecule type" value="Genomic_DNA"/>
</dbReference>
<evidence type="ECO:0000259" key="4">
    <source>
        <dbReference type="PROSITE" id="PS51088"/>
    </source>
</evidence>
<keyword evidence="6" id="KW-1185">Reference proteome</keyword>
<organism evidence="5 6">
    <name type="scientific">Mycena indigotica</name>
    <dbReference type="NCBI Taxonomy" id="2126181"/>
    <lineage>
        <taxon>Eukaryota</taxon>
        <taxon>Fungi</taxon>
        <taxon>Dikarya</taxon>
        <taxon>Basidiomycota</taxon>
        <taxon>Agaricomycotina</taxon>
        <taxon>Agaricomycetes</taxon>
        <taxon>Agaricomycetidae</taxon>
        <taxon>Agaricales</taxon>
        <taxon>Marasmiineae</taxon>
        <taxon>Mycenaceae</taxon>
        <taxon>Mycena</taxon>
    </lineage>
</organism>
<dbReference type="Proteomes" id="UP000636479">
    <property type="component" value="Unassembled WGS sequence"/>
</dbReference>
<dbReference type="InterPro" id="IPR038096">
    <property type="entry name" value="TEA/ATTS_sf"/>
</dbReference>
<evidence type="ECO:0000313" key="6">
    <source>
        <dbReference type="Proteomes" id="UP000636479"/>
    </source>
</evidence>
<accession>A0A8H6RZ13</accession>
<gene>
    <name evidence="5" type="ORF">MIND_01391500</name>
</gene>
<dbReference type="GO" id="GO:0003700">
    <property type="term" value="F:DNA-binding transcription factor activity"/>
    <property type="evidence" value="ECO:0007669"/>
    <property type="project" value="InterPro"/>
</dbReference>
<sequence>MPPNLEVIRYQTVLEVDALFSSNCEEEREINELVGRVASFRKAVPGSVGAVWPTTLDIKVIQGMLLYHEMSVEDEKGRSLAKYKNRNAFISRFILHATNVLRTRSQVSSRIQQLRNLTPDNRIRALIDAKSLKGITPLPDKLTVFERPNIEKDLFDEGLPIHYPTLIISACVYAFQRQRNGLPPALHIESTASQAIEICEPDWRPSTSGLGLTVHIISAASLSTYCHYEVTQKGKSINSFEGSLIPHGFAEEQQENMTRRRRRYRGSVMPEGLRNHDVISDWAVRQLVYPPFADVNEWTQPFAEITYTFNSLIGEFKAQMDIHSANPAMVPPMPRLTMDEGLHTFSYRKHVATRASRRPKLPRSPSKPIGDGMWKIEKYSVASSHPRNNENPDHSTQREPGNGISLRLQHFQDTSSFVNPEQRALMGILKPASITETFNELDVKLDIPNGQWVGNPPPPSLPKSSTAPIRRLALADLLHAEPVRREVSPEVAEILRPSSFSLTSAVWDK</sequence>
<evidence type="ECO:0000256" key="1">
    <source>
        <dbReference type="ARBA" id="ARBA00008421"/>
    </source>
</evidence>
<dbReference type="OrthoDB" id="3068268at2759"/>
<feature type="domain" description="TEA" evidence="4">
    <location>
        <begin position="45"/>
        <end position="121"/>
    </location>
</feature>
<feature type="region of interest" description="Disordered" evidence="3">
    <location>
        <begin position="353"/>
        <end position="372"/>
    </location>
</feature>
<feature type="region of interest" description="Disordered" evidence="3">
    <location>
        <begin position="383"/>
        <end position="402"/>
    </location>
</feature>
<comment type="caution">
    <text evidence="5">The sequence shown here is derived from an EMBL/GenBank/DDBJ whole genome shotgun (WGS) entry which is preliminary data.</text>
</comment>
<feature type="DNA-binding region" description="TEA" evidence="2">
    <location>
        <begin position="45"/>
        <end position="121"/>
    </location>
</feature>
<dbReference type="RefSeq" id="XP_037213329.1">
    <property type="nucleotide sequence ID" value="XM_037370328.1"/>
</dbReference>
<dbReference type="AlphaFoldDB" id="A0A8H6RZ13"/>
<protein>
    <recommendedName>
        <fullName evidence="4">TEA domain-containing protein</fullName>
    </recommendedName>
</protein>
<feature type="compositionally biased region" description="Basic and acidic residues" evidence="3">
    <location>
        <begin position="387"/>
        <end position="397"/>
    </location>
</feature>
<dbReference type="GeneID" id="59352844"/>